<sequence>MNEQFNPKYSTMIPFMAGMLYDNIENGKDRSGSGLLYFWKLLHSSPPQLTPINQMMLFVHCLDACKADTESSFLSSKLKCCHKRIISLFKLYLIFWITFSKAKGDRCQLMHRPFDNVLKLYLPKLRYVLVHPDIHSCIVKQLNKCHPQLEEKDEEKLKDQLEVLKYLCVSITTSKT</sequence>
<proteinExistence type="predicted"/>
<organism evidence="1 2">
    <name type="scientific">Reticulomyxa filosa</name>
    <dbReference type="NCBI Taxonomy" id="46433"/>
    <lineage>
        <taxon>Eukaryota</taxon>
        <taxon>Sar</taxon>
        <taxon>Rhizaria</taxon>
        <taxon>Retaria</taxon>
        <taxon>Foraminifera</taxon>
        <taxon>Monothalamids</taxon>
        <taxon>Reticulomyxidae</taxon>
        <taxon>Reticulomyxa</taxon>
    </lineage>
</organism>
<dbReference type="Proteomes" id="UP000023152">
    <property type="component" value="Unassembled WGS sequence"/>
</dbReference>
<dbReference type="AlphaFoldDB" id="X6L769"/>
<name>X6L769_RETFI</name>
<accession>X6L769</accession>
<dbReference type="EMBL" id="ASPP01050647">
    <property type="protein sequence ID" value="ETN97145.1"/>
    <property type="molecule type" value="Genomic_DNA"/>
</dbReference>
<evidence type="ECO:0000313" key="2">
    <source>
        <dbReference type="Proteomes" id="UP000023152"/>
    </source>
</evidence>
<evidence type="ECO:0000313" key="1">
    <source>
        <dbReference type="EMBL" id="ETN97145.1"/>
    </source>
</evidence>
<gene>
    <name evidence="1" type="ORF">RFI_40386</name>
</gene>
<comment type="caution">
    <text evidence="1">The sequence shown here is derived from an EMBL/GenBank/DDBJ whole genome shotgun (WGS) entry which is preliminary data.</text>
</comment>
<dbReference type="OrthoDB" id="427518at2759"/>
<protein>
    <submittedName>
        <fullName evidence="1">Uncharacterized protein</fullName>
    </submittedName>
</protein>
<reference evidence="1 2" key="1">
    <citation type="journal article" date="2013" name="Curr. Biol.">
        <title>The Genome of the Foraminiferan Reticulomyxa filosa.</title>
        <authorList>
            <person name="Glockner G."/>
            <person name="Hulsmann N."/>
            <person name="Schleicher M."/>
            <person name="Noegel A.A."/>
            <person name="Eichinger L."/>
            <person name="Gallinger C."/>
            <person name="Pawlowski J."/>
            <person name="Sierra R."/>
            <person name="Euteneuer U."/>
            <person name="Pillet L."/>
            <person name="Moustafa A."/>
            <person name="Platzer M."/>
            <person name="Groth M."/>
            <person name="Szafranski K."/>
            <person name="Schliwa M."/>
        </authorList>
    </citation>
    <scope>NUCLEOTIDE SEQUENCE [LARGE SCALE GENOMIC DNA]</scope>
</reference>
<feature type="non-terminal residue" evidence="1">
    <location>
        <position position="176"/>
    </location>
</feature>
<keyword evidence="2" id="KW-1185">Reference proteome</keyword>